<dbReference type="Proteomes" id="UP001151760">
    <property type="component" value="Unassembled WGS sequence"/>
</dbReference>
<name>A0ABQ5HP81_9ASTR</name>
<dbReference type="EMBL" id="BQNB010019792">
    <property type="protein sequence ID" value="GJT89107.1"/>
    <property type="molecule type" value="Genomic_DNA"/>
</dbReference>
<accession>A0ABQ5HP81</accession>
<proteinExistence type="predicted"/>
<organism evidence="1 2">
    <name type="scientific">Tanacetum coccineum</name>
    <dbReference type="NCBI Taxonomy" id="301880"/>
    <lineage>
        <taxon>Eukaryota</taxon>
        <taxon>Viridiplantae</taxon>
        <taxon>Streptophyta</taxon>
        <taxon>Embryophyta</taxon>
        <taxon>Tracheophyta</taxon>
        <taxon>Spermatophyta</taxon>
        <taxon>Magnoliopsida</taxon>
        <taxon>eudicotyledons</taxon>
        <taxon>Gunneridae</taxon>
        <taxon>Pentapetalae</taxon>
        <taxon>asterids</taxon>
        <taxon>campanulids</taxon>
        <taxon>Asterales</taxon>
        <taxon>Asteraceae</taxon>
        <taxon>Asteroideae</taxon>
        <taxon>Anthemideae</taxon>
        <taxon>Anthemidinae</taxon>
        <taxon>Tanacetum</taxon>
    </lineage>
</organism>
<reference evidence="1" key="2">
    <citation type="submission" date="2022-01" db="EMBL/GenBank/DDBJ databases">
        <authorList>
            <person name="Yamashiro T."/>
            <person name="Shiraishi A."/>
            <person name="Satake H."/>
            <person name="Nakayama K."/>
        </authorList>
    </citation>
    <scope>NUCLEOTIDE SEQUENCE</scope>
</reference>
<protein>
    <submittedName>
        <fullName evidence="1">Uncharacterized protein</fullName>
    </submittedName>
</protein>
<evidence type="ECO:0000313" key="1">
    <source>
        <dbReference type="EMBL" id="GJT89107.1"/>
    </source>
</evidence>
<evidence type="ECO:0000313" key="2">
    <source>
        <dbReference type="Proteomes" id="UP001151760"/>
    </source>
</evidence>
<keyword evidence="2" id="KW-1185">Reference proteome</keyword>
<comment type="caution">
    <text evidence="1">The sequence shown here is derived from an EMBL/GenBank/DDBJ whole genome shotgun (WGS) entry which is preliminary data.</text>
</comment>
<gene>
    <name evidence="1" type="ORF">Tco_1070824</name>
</gene>
<sequence>MSNLLRIKRRLVFESTPHVEEEVDELHTVRSRGIRDGSRASMYPGGIKSIRFGVSWDPVDGEAMLGNVMGIPAPAWPLRITPEECRIHAERPEPVVLQEKQHYEIRMFAQRLIQRQQQDFNEVVHQ</sequence>
<reference evidence="1" key="1">
    <citation type="journal article" date="2022" name="Int. J. Mol. Sci.">
        <title>Draft Genome of Tanacetum Coccineum: Genomic Comparison of Closely Related Tanacetum-Family Plants.</title>
        <authorList>
            <person name="Yamashiro T."/>
            <person name="Shiraishi A."/>
            <person name="Nakayama K."/>
            <person name="Satake H."/>
        </authorList>
    </citation>
    <scope>NUCLEOTIDE SEQUENCE</scope>
</reference>